<protein>
    <submittedName>
        <fullName evidence="3">Speriolin-like</fullName>
    </submittedName>
</protein>
<proteinExistence type="predicted"/>
<evidence type="ECO:0000259" key="1">
    <source>
        <dbReference type="Pfam" id="PF15059"/>
    </source>
</evidence>
<dbReference type="Proteomes" id="UP000694871">
    <property type="component" value="Unplaced"/>
</dbReference>
<gene>
    <name evidence="3" type="primary">LOC107115302</name>
</gene>
<dbReference type="PANTHER" id="PTHR22192:SF16">
    <property type="entry name" value="SPERIOLIN"/>
    <property type="match status" value="1"/>
</dbReference>
<name>A0ABM1KFI3_GEKJA</name>
<feature type="domain" description="Speriolin C-terminal" evidence="1">
    <location>
        <begin position="4"/>
        <end position="150"/>
    </location>
</feature>
<dbReference type="Pfam" id="PF15059">
    <property type="entry name" value="Speriolin_C"/>
    <property type="match status" value="1"/>
</dbReference>
<dbReference type="InterPro" id="IPR029384">
    <property type="entry name" value="Speriolin_C"/>
</dbReference>
<accession>A0ABM1KFI3</accession>
<dbReference type="InterPro" id="IPR026715">
    <property type="entry name" value="SPATC1"/>
</dbReference>
<evidence type="ECO:0000313" key="2">
    <source>
        <dbReference type="Proteomes" id="UP000694871"/>
    </source>
</evidence>
<dbReference type="PANTHER" id="PTHR22192">
    <property type="entry name" value="SPERIOLIN"/>
    <property type="match status" value="1"/>
</dbReference>
<keyword evidence="2" id="KW-1185">Reference proteome</keyword>
<evidence type="ECO:0000313" key="3">
    <source>
        <dbReference type="RefSeq" id="XP_015272470.1"/>
    </source>
</evidence>
<organism evidence="2 3">
    <name type="scientific">Gekko japonicus</name>
    <name type="common">Schlegel's Japanese gecko</name>
    <dbReference type="NCBI Taxonomy" id="146911"/>
    <lineage>
        <taxon>Eukaryota</taxon>
        <taxon>Metazoa</taxon>
        <taxon>Chordata</taxon>
        <taxon>Craniata</taxon>
        <taxon>Vertebrata</taxon>
        <taxon>Euteleostomi</taxon>
        <taxon>Lepidosauria</taxon>
        <taxon>Squamata</taxon>
        <taxon>Bifurcata</taxon>
        <taxon>Gekkota</taxon>
        <taxon>Gekkonidae</taxon>
        <taxon>Gekkoninae</taxon>
        <taxon>Gekko</taxon>
    </lineage>
</organism>
<dbReference type="GeneID" id="107115302"/>
<dbReference type="RefSeq" id="XP_015272470.1">
    <property type="nucleotide sequence ID" value="XM_015416984.1"/>
</dbReference>
<sequence>MERIVGEIAFQLDRRILSTIFPDRVRLYGFNVSDIPEKIQQRGSDTQSGLTEEQRTSLTERHQRIMDRLHSLGYDPNVHPRFTENIVNTYGILRVRPDTTGAEGDVYNDINFMRNVVENVVPADQQADCMLLLNCLHLLSQEDGKPLFIW</sequence>
<reference evidence="3" key="1">
    <citation type="submission" date="2025-08" db="UniProtKB">
        <authorList>
            <consortium name="RefSeq"/>
        </authorList>
    </citation>
    <scope>IDENTIFICATION</scope>
</reference>